<dbReference type="GeneID" id="20315998"/>
<dbReference type="CTD" id="20315998"/>
<organism evidence="1 2">
    <name type="scientific">Opisthorchis viverrini</name>
    <name type="common">Southeast Asian liver fluke</name>
    <dbReference type="NCBI Taxonomy" id="6198"/>
    <lineage>
        <taxon>Eukaryota</taxon>
        <taxon>Metazoa</taxon>
        <taxon>Spiralia</taxon>
        <taxon>Lophotrochozoa</taxon>
        <taxon>Platyhelminthes</taxon>
        <taxon>Trematoda</taxon>
        <taxon>Digenea</taxon>
        <taxon>Opisthorchiida</taxon>
        <taxon>Opisthorchiata</taxon>
        <taxon>Opisthorchiidae</taxon>
        <taxon>Opisthorchis</taxon>
    </lineage>
</organism>
<dbReference type="AlphaFoldDB" id="A0A074ZY72"/>
<dbReference type="Proteomes" id="UP000054324">
    <property type="component" value="Unassembled WGS sequence"/>
</dbReference>
<dbReference type="KEGG" id="ovi:T265_01810"/>
<proteinExistence type="predicted"/>
<keyword evidence="2" id="KW-1185">Reference proteome</keyword>
<name>A0A074ZY72_OPIVI</name>
<evidence type="ECO:0000313" key="2">
    <source>
        <dbReference type="Proteomes" id="UP000054324"/>
    </source>
</evidence>
<dbReference type="OrthoDB" id="10626376at2759"/>
<sequence length="329" mass="36844">MRHLRSLTEIQSATECAAPGRLILQSIGYSRYRDTYKFLYFTTQKLLKTPRQPTTGFAFHLETSEPRDSAGFQQNCRPFKYLVERDLGAYAHTGLEVSTTFNCQLFGQCNSGPAKSPVLRALADTPSSPIPSNLTEFQTLALANIHPSSEENDICVGQLTGLSTSRHHASSFDDLKQIRVESLINPHAKESRKGHILVRRVKCFKLANAIRALEISAFTSSVTLKSERIRIPRCAKCSKTSSTSPWIVSAVLSGRMSASTILHFVGTKMPTNGRYNFGQFIQKHISLLLFEDENDVVRIEKVFVTGYLNTGVLEIFQYSSHEPIDHQIK</sequence>
<reference evidence="1 2" key="1">
    <citation type="submission" date="2013-11" db="EMBL/GenBank/DDBJ databases">
        <title>Opisthorchis viverrini - life in the bile duct.</title>
        <authorList>
            <person name="Young N.D."/>
            <person name="Nagarajan N."/>
            <person name="Lin S.J."/>
            <person name="Korhonen P.K."/>
            <person name="Jex A.R."/>
            <person name="Hall R.S."/>
            <person name="Safavi-Hemami H."/>
            <person name="Kaewkong W."/>
            <person name="Bertrand D."/>
            <person name="Gao S."/>
            <person name="Seet Q."/>
            <person name="Wongkham S."/>
            <person name="Teh B.T."/>
            <person name="Wongkham C."/>
            <person name="Intapan P.M."/>
            <person name="Maleewong W."/>
            <person name="Yang X."/>
            <person name="Hu M."/>
            <person name="Wang Z."/>
            <person name="Hofmann A."/>
            <person name="Sternberg P.W."/>
            <person name="Tan P."/>
            <person name="Wang J."/>
            <person name="Gasser R.B."/>
        </authorList>
    </citation>
    <scope>NUCLEOTIDE SEQUENCE [LARGE SCALE GENOMIC DNA]</scope>
</reference>
<evidence type="ECO:0000313" key="1">
    <source>
        <dbReference type="EMBL" id="KER32031.1"/>
    </source>
</evidence>
<dbReference type="EMBL" id="KL596638">
    <property type="protein sequence ID" value="KER32031.1"/>
    <property type="molecule type" value="Genomic_DNA"/>
</dbReference>
<dbReference type="RefSeq" id="XP_009164184.1">
    <property type="nucleotide sequence ID" value="XM_009165920.1"/>
</dbReference>
<protein>
    <submittedName>
        <fullName evidence="1">Uncharacterized protein</fullName>
    </submittedName>
</protein>
<accession>A0A074ZY72</accession>
<gene>
    <name evidence="1" type="ORF">T265_01810</name>
</gene>